<evidence type="ECO:0000313" key="2">
    <source>
        <dbReference type="Proteomes" id="UP000032142"/>
    </source>
</evidence>
<organism evidence="1 2">
    <name type="scientific">Gossypium arboreum</name>
    <name type="common">Tree cotton</name>
    <name type="synonym">Gossypium nanking</name>
    <dbReference type="NCBI Taxonomy" id="29729"/>
    <lineage>
        <taxon>Eukaryota</taxon>
        <taxon>Viridiplantae</taxon>
        <taxon>Streptophyta</taxon>
        <taxon>Embryophyta</taxon>
        <taxon>Tracheophyta</taxon>
        <taxon>Spermatophyta</taxon>
        <taxon>Magnoliopsida</taxon>
        <taxon>eudicotyledons</taxon>
        <taxon>Gunneridae</taxon>
        <taxon>Pentapetalae</taxon>
        <taxon>rosids</taxon>
        <taxon>malvids</taxon>
        <taxon>Malvales</taxon>
        <taxon>Malvaceae</taxon>
        <taxon>Malvoideae</taxon>
        <taxon>Gossypium</taxon>
    </lineage>
</organism>
<dbReference type="EMBL" id="KN390430">
    <property type="protein sequence ID" value="KHG09320.1"/>
    <property type="molecule type" value="Genomic_DNA"/>
</dbReference>
<proteinExistence type="predicted"/>
<accession>A0A0B0N986</accession>
<gene>
    <name evidence="1" type="ORF">F383_14441</name>
</gene>
<reference evidence="2" key="1">
    <citation type="submission" date="2014-09" db="EMBL/GenBank/DDBJ databases">
        <authorList>
            <person name="Mudge J."/>
            <person name="Ramaraj T."/>
            <person name="Lindquist I.E."/>
            <person name="Bharti A.K."/>
            <person name="Sundararajan A."/>
            <person name="Cameron C.T."/>
            <person name="Woodward J.E."/>
            <person name="May G.D."/>
            <person name="Brubaker C."/>
            <person name="Broadhvest J."/>
            <person name="Wilkins T.A."/>
        </authorList>
    </citation>
    <scope>NUCLEOTIDE SEQUENCE</scope>
    <source>
        <strain evidence="2">cv. AKA8401</strain>
    </source>
</reference>
<dbReference type="Proteomes" id="UP000032142">
    <property type="component" value="Unassembled WGS sequence"/>
</dbReference>
<dbReference type="AlphaFoldDB" id="A0A0B0N986"/>
<keyword evidence="2" id="KW-1185">Reference proteome</keyword>
<protein>
    <submittedName>
        <fullName evidence="1">Phosphatase methylesterase 1</fullName>
    </submittedName>
</protein>
<evidence type="ECO:0000313" key="1">
    <source>
        <dbReference type="EMBL" id="KHG09320.1"/>
    </source>
</evidence>
<sequence>MAHGLAHGRVNWPLQFWHSLIHQRVVGRVTQVSNLSSFQLAWHTGVSSTV</sequence>
<name>A0A0B0N986_GOSAR</name>